<organism evidence="5 6">
    <name type="scientific">Mycobacterium asiaticum</name>
    <dbReference type="NCBI Taxonomy" id="1790"/>
    <lineage>
        <taxon>Bacteria</taxon>
        <taxon>Bacillati</taxon>
        <taxon>Actinomycetota</taxon>
        <taxon>Actinomycetes</taxon>
        <taxon>Mycobacteriales</taxon>
        <taxon>Mycobacteriaceae</taxon>
        <taxon>Mycobacterium</taxon>
    </lineage>
</organism>
<dbReference type="InterPro" id="IPR036291">
    <property type="entry name" value="NAD(P)-bd_dom_sf"/>
</dbReference>
<dbReference type="PANTHER" id="PTHR43115:SF4">
    <property type="entry name" value="DEHYDROGENASE_REDUCTASE SDR FAMILY MEMBER 11"/>
    <property type="match status" value="1"/>
</dbReference>
<evidence type="ECO:0000256" key="3">
    <source>
        <dbReference type="RuleBase" id="RU000363"/>
    </source>
</evidence>
<sequence length="257" mass="26763">MTTATPPLTGTAALVSGASSGIGAATAKALAAHGAAVALLARRVDRLRELRDEIAAAGGTAVVTAADVTDAEQVAAAVQHAVSELGRLDVVVNNAGLMRMGPAAEAALRDWDDLIEVNIKGVLYLTRAALPHLIEAAADSPRGVADLVTISSTAGWVARPGTAVYSLTKFGVNAFSEGIRQEVLGKRVRVGVVGPGTVDTEIFSHLAAPARETMARQTADMVKLRPSDIADAVLYMVTRDRRVAVNHMLVRAAEQTW</sequence>
<reference evidence="5 6" key="1">
    <citation type="submission" date="2016-06" db="EMBL/GenBank/DDBJ databases">
        <authorList>
            <person name="Kjaerup R.B."/>
            <person name="Dalgaard T.S."/>
            <person name="Juul-Madsen H.R."/>
        </authorList>
    </citation>
    <scope>NUCLEOTIDE SEQUENCE [LARGE SCALE GENOMIC DNA]</scope>
    <source>
        <strain evidence="5 6">1276495.2</strain>
    </source>
</reference>
<accession>A0A1A3KYV2</accession>
<keyword evidence="2" id="KW-0560">Oxidoreductase</keyword>
<evidence type="ECO:0000259" key="4">
    <source>
        <dbReference type="SMART" id="SM00822"/>
    </source>
</evidence>
<gene>
    <name evidence="5" type="ORF">A5640_27785</name>
</gene>
<dbReference type="Proteomes" id="UP000093925">
    <property type="component" value="Unassembled WGS sequence"/>
</dbReference>
<dbReference type="Gene3D" id="3.40.50.720">
    <property type="entry name" value="NAD(P)-binding Rossmann-like Domain"/>
    <property type="match status" value="1"/>
</dbReference>
<comment type="caution">
    <text evidence="5">The sequence shown here is derived from an EMBL/GenBank/DDBJ whole genome shotgun (WGS) entry which is preliminary data.</text>
</comment>
<dbReference type="InterPro" id="IPR057326">
    <property type="entry name" value="KR_dom"/>
</dbReference>
<dbReference type="RefSeq" id="WP_065138527.1">
    <property type="nucleotide sequence ID" value="NZ_LZLM01000018.1"/>
</dbReference>
<name>A0A1A3KYV2_MYCAS</name>
<dbReference type="PRINTS" id="PR00081">
    <property type="entry name" value="GDHRDH"/>
</dbReference>
<feature type="domain" description="Ketoreductase" evidence="4">
    <location>
        <begin position="11"/>
        <end position="232"/>
    </location>
</feature>
<dbReference type="SUPFAM" id="SSF51735">
    <property type="entry name" value="NAD(P)-binding Rossmann-fold domains"/>
    <property type="match status" value="1"/>
</dbReference>
<dbReference type="FunFam" id="3.40.50.720:FF:000047">
    <property type="entry name" value="NADP-dependent L-serine/L-allo-threonine dehydrogenase"/>
    <property type="match status" value="1"/>
</dbReference>
<dbReference type="AlphaFoldDB" id="A0A1A3KYV2"/>
<dbReference type="PANTHER" id="PTHR43115">
    <property type="entry name" value="DEHYDROGENASE/REDUCTASE SDR FAMILY MEMBER 11"/>
    <property type="match status" value="1"/>
</dbReference>
<dbReference type="SMART" id="SM00822">
    <property type="entry name" value="PKS_KR"/>
    <property type="match status" value="1"/>
</dbReference>
<evidence type="ECO:0000256" key="1">
    <source>
        <dbReference type="ARBA" id="ARBA00006484"/>
    </source>
</evidence>
<evidence type="ECO:0000313" key="5">
    <source>
        <dbReference type="EMBL" id="OBJ89548.1"/>
    </source>
</evidence>
<dbReference type="EMBL" id="LZLM01000018">
    <property type="protein sequence ID" value="OBJ89548.1"/>
    <property type="molecule type" value="Genomic_DNA"/>
</dbReference>
<evidence type="ECO:0000313" key="6">
    <source>
        <dbReference type="Proteomes" id="UP000093925"/>
    </source>
</evidence>
<evidence type="ECO:0000256" key="2">
    <source>
        <dbReference type="ARBA" id="ARBA00023002"/>
    </source>
</evidence>
<dbReference type="GO" id="GO:0016616">
    <property type="term" value="F:oxidoreductase activity, acting on the CH-OH group of donors, NAD or NADP as acceptor"/>
    <property type="evidence" value="ECO:0007669"/>
    <property type="project" value="UniProtKB-ARBA"/>
</dbReference>
<dbReference type="Pfam" id="PF00106">
    <property type="entry name" value="adh_short"/>
    <property type="match status" value="1"/>
</dbReference>
<protein>
    <submittedName>
        <fullName evidence="5">Oxidoreductase</fullName>
    </submittedName>
</protein>
<comment type="similarity">
    <text evidence="1 3">Belongs to the short-chain dehydrogenases/reductases (SDR) family.</text>
</comment>
<dbReference type="PRINTS" id="PR00080">
    <property type="entry name" value="SDRFAMILY"/>
</dbReference>
<dbReference type="InterPro" id="IPR002347">
    <property type="entry name" value="SDR_fam"/>
</dbReference>
<proteinExistence type="inferred from homology"/>